<keyword evidence="5" id="KW-0408">Iron</keyword>
<dbReference type="Gene3D" id="2.40.50.140">
    <property type="entry name" value="Nucleic acid-binding proteins"/>
    <property type="match status" value="1"/>
</dbReference>
<feature type="domain" description="Radical SAM core" evidence="8">
    <location>
        <begin position="1"/>
        <end position="170"/>
    </location>
</feature>
<evidence type="ECO:0000256" key="6">
    <source>
        <dbReference type="ARBA" id="ARBA00023014"/>
    </source>
</evidence>
<dbReference type="EMBL" id="JAACAK010000017">
    <property type="protein sequence ID" value="NIR73932.1"/>
    <property type="molecule type" value="Genomic_DNA"/>
</dbReference>
<name>A0AAE4Z734_9BACT</name>
<dbReference type="Pfam" id="PF04055">
    <property type="entry name" value="Radical_SAM"/>
    <property type="match status" value="1"/>
</dbReference>
<evidence type="ECO:0000256" key="5">
    <source>
        <dbReference type="ARBA" id="ARBA00023004"/>
    </source>
</evidence>
<dbReference type="AlphaFoldDB" id="A0AAE4Z734"/>
<dbReference type="GO" id="GO:0005829">
    <property type="term" value="C:cytosol"/>
    <property type="evidence" value="ECO:0007669"/>
    <property type="project" value="TreeGrafter"/>
</dbReference>
<keyword evidence="3" id="KW-0949">S-adenosyl-L-methionine</keyword>
<comment type="caution">
    <text evidence="9">The sequence shown here is derived from an EMBL/GenBank/DDBJ whole genome shotgun (WGS) entry which is preliminary data.</text>
</comment>
<dbReference type="GO" id="GO:0046872">
    <property type="term" value="F:metal ion binding"/>
    <property type="evidence" value="ECO:0007669"/>
    <property type="project" value="UniProtKB-KW"/>
</dbReference>
<dbReference type="InterPro" id="IPR002792">
    <property type="entry name" value="TRAM_dom"/>
</dbReference>
<evidence type="ECO:0000256" key="1">
    <source>
        <dbReference type="ARBA" id="ARBA00022485"/>
    </source>
</evidence>
<evidence type="ECO:0000313" key="10">
    <source>
        <dbReference type="Proteomes" id="UP000702544"/>
    </source>
</evidence>
<evidence type="ECO:0000256" key="3">
    <source>
        <dbReference type="ARBA" id="ARBA00022691"/>
    </source>
</evidence>
<dbReference type="Proteomes" id="UP000702544">
    <property type="component" value="Unassembled WGS sequence"/>
</dbReference>
<dbReference type="PANTHER" id="PTHR43837">
    <property type="entry name" value="RIBOSOMAL PROTEIN S12 METHYLTHIOTRANSFERASE RIMO"/>
    <property type="match status" value="1"/>
</dbReference>
<feature type="non-terminal residue" evidence="9">
    <location>
        <position position="1"/>
    </location>
</feature>
<dbReference type="InterPro" id="IPR006638">
    <property type="entry name" value="Elp3/MiaA/NifB-like_rSAM"/>
</dbReference>
<dbReference type="PROSITE" id="PS51918">
    <property type="entry name" value="RADICAL_SAM"/>
    <property type="match status" value="1"/>
</dbReference>
<keyword evidence="1" id="KW-0004">4Fe-4S</keyword>
<evidence type="ECO:0000313" key="9">
    <source>
        <dbReference type="EMBL" id="NIR73932.1"/>
    </source>
</evidence>
<protein>
    <submittedName>
        <fullName evidence="9">Radical SAM protein</fullName>
    </submittedName>
</protein>
<dbReference type="InterPro" id="IPR007197">
    <property type="entry name" value="rSAM"/>
</dbReference>
<dbReference type="PROSITE" id="PS50926">
    <property type="entry name" value="TRAM"/>
    <property type="match status" value="1"/>
</dbReference>
<evidence type="ECO:0000256" key="2">
    <source>
        <dbReference type="ARBA" id="ARBA00022679"/>
    </source>
</evidence>
<dbReference type="InterPro" id="IPR058240">
    <property type="entry name" value="rSAM_sf"/>
</dbReference>
<sequence length="264" mass="29822">HYGRDLDRDAGLHVLLQRLLEETEIPWFRLLYIYSAGLRPELVELIAREERLLSYIDMPIQHASPRMLESMRRPERPGRLREKIGWLRSEIPDLTLRTTVVVGFPGETEEDFEALLEFVEEIGFDHLGAFAYSPQKGTRGAELPDPVPEPVKMERLAIVNDLQRSIVAAKNQERIGRTYEVLVDRRGDNGLEGRTRSQAFEIDGVTYLEGPRLDLGPGDLARATVAGADDADLWATVESKVNVSRRPIPSDRGAALDLQTAWGR</sequence>
<dbReference type="SMART" id="SM00729">
    <property type="entry name" value="Elp3"/>
    <property type="match status" value="1"/>
</dbReference>
<evidence type="ECO:0000256" key="4">
    <source>
        <dbReference type="ARBA" id="ARBA00022723"/>
    </source>
</evidence>
<organism evidence="9 10">
    <name type="scientific">Candidatus Kutchimonas denitrificans</name>
    <dbReference type="NCBI Taxonomy" id="3056748"/>
    <lineage>
        <taxon>Bacteria</taxon>
        <taxon>Pseudomonadati</taxon>
        <taxon>Gemmatimonadota</taxon>
        <taxon>Gemmatimonadia</taxon>
        <taxon>Candidatus Palauibacterales</taxon>
        <taxon>Candidatus Palauibacteraceae</taxon>
        <taxon>Candidatus Kutchimonas</taxon>
    </lineage>
</organism>
<dbReference type="InterPro" id="IPR005840">
    <property type="entry name" value="Ribosomal_uS12_MeSTrfase_RimO"/>
</dbReference>
<accession>A0AAE4Z734</accession>
<keyword evidence="4" id="KW-0479">Metal-binding</keyword>
<proteinExistence type="predicted"/>
<dbReference type="InterPro" id="IPR012340">
    <property type="entry name" value="NA-bd_OB-fold"/>
</dbReference>
<evidence type="ECO:0000259" key="7">
    <source>
        <dbReference type="PROSITE" id="PS50926"/>
    </source>
</evidence>
<reference evidence="9 10" key="1">
    <citation type="submission" date="2020-01" db="EMBL/GenBank/DDBJ databases">
        <title>Genomes assembled from Gulf of Kutch pelagic sediment metagenomes.</title>
        <authorList>
            <person name="Chandrashekar M."/>
            <person name="Mahajan M.S."/>
            <person name="Dave K.J."/>
            <person name="Vatsa P."/>
            <person name="Nathani N.M."/>
        </authorList>
    </citation>
    <scope>NUCLEOTIDE SEQUENCE [LARGE SCALE GENOMIC DNA]</scope>
    <source>
        <strain evidence="9">KS3-K002</strain>
    </source>
</reference>
<keyword evidence="2" id="KW-0808">Transferase</keyword>
<dbReference type="PANTHER" id="PTHR43837:SF1">
    <property type="entry name" value="RIBOSOMAL PROTEIN US12 METHYLTHIOTRANSFERASE RIMO"/>
    <property type="match status" value="1"/>
</dbReference>
<dbReference type="GO" id="GO:0035599">
    <property type="term" value="F:aspartic acid methylthiotransferase activity"/>
    <property type="evidence" value="ECO:0007669"/>
    <property type="project" value="TreeGrafter"/>
</dbReference>
<dbReference type="Pfam" id="PF18693">
    <property type="entry name" value="TRAM_2"/>
    <property type="match status" value="1"/>
</dbReference>
<dbReference type="SUPFAM" id="SSF102114">
    <property type="entry name" value="Radical SAM enzymes"/>
    <property type="match status" value="1"/>
</dbReference>
<dbReference type="InterPro" id="IPR023404">
    <property type="entry name" value="rSAM_horseshoe"/>
</dbReference>
<gene>
    <name evidence="9" type="ORF">GWO12_02270</name>
</gene>
<keyword evidence="6" id="KW-0411">Iron-sulfur</keyword>
<dbReference type="GO" id="GO:0051539">
    <property type="term" value="F:4 iron, 4 sulfur cluster binding"/>
    <property type="evidence" value="ECO:0007669"/>
    <property type="project" value="UniProtKB-KW"/>
</dbReference>
<evidence type="ECO:0000259" key="8">
    <source>
        <dbReference type="PROSITE" id="PS51918"/>
    </source>
</evidence>
<feature type="domain" description="TRAM" evidence="7">
    <location>
        <begin position="172"/>
        <end position="239"/>
    </location>
</feature>
<dbReference type="Gene3D" id="3.80.30.20">
    <property type="entry name" value="tm_1862 like domain"/>
    <property type="match status" value="1"/>
</dbReference>